<accession>A0ABU2D0H7</accession>
<name>A0ABU2D0H7_9EURY</name>
<keyword evidence="2" id="KW-1185">Reference proteome</keyword>
<sequence length="141" mass="16626">MIDPSSIAFIPIISQLLNRFLDAEIANEKLEELSRATLIEVFLVCIKDWKVKTEGSYRKNPRQEIFLLKQYAELFTYVSSKFSSRDLLSEEWLNRIVDTAEKMQRIAFDSEVDPRNLDRSDELFKEIKNMLNEFKQAEEVI</sequence>
<dbReference type="EMBL" id="JAVKPK010000021">
    <property type="protein sequence ID" value="MDR7665496.1"/>
    <property type="molecule type" value="Genomic_DNA"/>
</dbReference>
<gene>
    <name evidence="1" type="ORF">RG963_06825</name>
</gene>
<evidence type="ECO:0000313" key="2">
    <source>
        <dbReference type="Proteomes" id="UP001246244"/>
    </source>
</evidence>
<organism evidence="1 2">
    <name type="scientific">Methanosarcina baikalica</name>
    <dbReference type="NCBI Taxonomy" id="3073890"/>
    <lineage>
        <taxon>Archaea</taxon>
        <taxon>Methanobacteriati</taxon>
        <taxon>Methanobacteriota</taxon>
        <taxon>Stenosarchaea group</taxon>
        <taxon>Methanomicrobia</taxon>
        <taxon>Methanosarcinales</taxon>
        <taxon>Methanosarcinaceae</taxon>
        <taxon>Methanosarcina</taxon>
    </lineage>
</organism>
<protein>
    <submittedName>
        <fullName evidence="1">Uncharacterized protein</fullName>
    </submittedName>
</protein>
<proteinExistence type="predicted"/>
<reference evidence="2" key="1">
    <citation type="submission" date="2023-07" db="EMBL/GenBank/DDBJ databases">
        <title>Whole-genome sequencing of a new Methanosarcina sp. Z-7115.</title>
        <authorList>
            <person name="Zhilina T.N."/>
            <person name="Merkel A.Y."/>
        </authorList>
    </citation>
    <scope>NUCLEOTIDE SEQUENCE [LARGE SCALE GENOMIC DNA]</scope>
    <source>
        <strain evidence="2">Z-7115</strain>
    </source>
</reference>
<dbReference type="RefSeq" id="WP_310575522.1">
    <property type="nucleotide sequence ID" value="NZ_JAVKPK010000021.1"/>
</dbReference>
<dbReference type="Proteomes" id="UP001246244">
    <property type="component" value="Unassembled WGS sequence"/>
</dbReference>
<evidence type="ECO:0000313" key="1">
    <source>
        <dbReference type="EMBL" id="MDR7665496.1"/>
    </source>
</evidence>
<comment type="caution">
    <text evidence="1">The sequence shown here is derived from an EMBL/GenBank/DDBJ whole genome shotgun (WGS) entry which is preliminary data.</text>
</comment>